<evidence type="ECO:0000256" key="3">
    <source>
        <dbReference type="ARBA" id="ARBA00022598"/>
    </source>
</evidence>
<reference evidence="12" key="1">
    <citation type="journal article" date="2014" name="Nucleic Acids Res.">
        <title>The evolutionary dynamics of variant antigen genes in Babesia reveal a history of genomic innovation underlying host-parasite interaction.</title>
        <authorList>
            <person name="Jackson A.P."/>
            <person name="Otto T.D."/>
            <person name="Darby A."/>
            <person name="Ramaprasad A."/>
            <person name="Xia D."/>
            <person name="Echaide I.E."/>
            <person name="Farber M."/>
            <person name="Gahlot S."/>
            <person name="Gamble J."/>
            <person name="Gupta D."/>
            <person name="Gupta Y."/>
            <person name="Jackson L."/>
            <person name="Malandrin L."/>
            <person name="Malas T.B."/>
            <person name="Moussa E."/>
            <person name="Nair M."/>
            <person name="Reid A.J."/>
            <person name="Sanders M."/>
            <person name="Sharma J."/>
            <person name="Tracey A."/>
            <person name="Quail M.A."/>
            <person name="Weir W."/>
            <person name="Wastling J.M."/>
            <person name="Hall N."/>
            <person name="Willadsen P."/>
            <person name="Lingelbach K."/>
            <person name="Shiels B."/>
            <person name="Tait A."/>
            <person name="Berriman M."/>
            <person name="Allred D.R."/>
            <person name="Pain A."/>
        </authorList>
    </citation>
    <scope>NUCLEOTIDE SEQUENCE [LARGE SCALE GENOMIC DNA]</scope>
    <source>
        <strain evidence="12">Bond</strain>
    </source>
</reference>
<keyword evidence="12" id="KW-1185">Reference proteome</keyword>
<evidence type="ECO:0000256" key="7">
    <source>
        <dbReference type="ARBA" id="ARBA00023146"/>
    </source>
</evidence>
<dbReference type="InterPro" id="IPR007214">
    <property type="entry name" value="YbaK/aa-tRNA-synth-assoc-dom"/>
</dbReference>
<dbReference type="PRINTS" id="PR01046">
    <property type="entry name" value="TRNASYNTHPRO"/>
</dbReference>
<dbReference type="SUPFAM" id="SSF55681">
    <property type="entry name" value="Class II aaRS and biotin synthetases"/>
    <property type="match status" value="1"/>
</dbReference>
<dbReference type="GO" id="GO:0017101">
    <property type="term" value="C:aminoacyl-tRNA synthetase multienzyme complex"/>
    <property type="evidence" value="ECO:0007669"/>
    <property type="project" value="TreeGrafter"/>
</dbReference>
<dbReference type="EMBL" id="LK391710">
    <property type="protein sequence ID" value="CDR97758.1"/>
    <property type="molecule type" value="Genomic_DNA"/>
</dbReference>
<dbReference type="InterPro" id="IPR006195">
    <property type="entry name" value="aa-tRNA-synth_II"/>
</dbReference>
<dbReference type="PANTHER" id="PTHR43382">
    <property type="entry name" value="PROLYL-TRNA SYNTHETASE"/>
    <property type="match status" value="1"/>
</dbReference>
<dbReference type="FunFam" id="3.30.110.30:FF:000001">
    <property type="entry name" value="Bifunctional glutamate/proline--tRNA ligase"/>
    <property type="match status" value="1"/>
</dbReference>
<dbReference type="InterPro" id="IPR002314">
    <property type="entry name" value="aa-tRNA-synt_IIb"/>
</dbReference>
<name>A0A061DB41_BABBI</name>
<evidence type="ECO:0000313" key="11">
    <source>
        <dbReference type="EMBL" id="CDR97758.1"/>
    </source>
</evidence>
<dbReference type="GO" id="GO:0006433">
    <property type="term" value="P:prolyl-tRNA aminoacylation"/>
    <property type="evidence" value="ECO:0007669"/>
    <property type="project" value="InterPro"/>
</dbReference>
<dbReference type="NCBIfam" id="TIGR00408">
    <property type="entry name" value="proS_fam_I"/>
    <property type="match status" value="1"/>
</dbReference>
<evidence type="ECO:0000256" key="6">
    <source>
        <dbReference type="ARBA" id="ARBA00022917"/>
    </source>
</evidence>
<dbReference type="STRING" id="5866.A0A061DB41"/>
<dbReference type="GO" id="GO:0005524">
    <property type="term" value="F:ATP binding"/>
    <property type="evidence" value="ECO:0007669"/>
    <property type="project" value="UniProtKB-KW"/>
</dbReference>
<dbReference type="AlphaFoldDB" id="A0A061DB41"/>
<keyword evidence="6" id="KW-0648">Protein biosynthesis</keyword>
<protein>
    <recommendedName>
        <fullName evidence="2">Proline--tRNA ligase</fullName>
        <ecNumber evidence="1">6.1.1.15</ecNumber>
    </recommendedName>
    <alternativeName>
        <fullName evidence="8">Prolyl-tRNA synthetase</fullName>
    </alternativeName>
</protein>
<dbReference type="InterPro" id="IPR036621">
    <property type="entry name" value="Anticodon-bd_dom_sf"/>
</dbReference>
<dbReference type="EC" id="6.1.1.15" evidence="1"/>
<dbReference type="InterPro" id="IPR016061">
    <property type="entry name" value="Pro-tRNA_ligase_II_C"/>
</dbReference>
<dbReference type="GeneID" id="24566299"/>
<dbReference type="InterPro" id="IPR036754">
    <property type="entry name" value="YbaK/aa-tRNA-synt-asso_dom_sf"/>
</dbReference>
<dbReference type="FunFam" id="3.90.960.10:FF:000005">
    <property type="entry name" value="Putative prolyl-tRNA synthetase"/>
    <property type="match status" value="1"/>
</dbReference>
<dbReference type="InterPro" id="IPR033721">
    <property type="entry name" value="ProRS_core_arch_euk"/>
</dbReference>
<dbReference type="Pfam" id="PF00587">
    <property type="entry name" value="tRNA-synt_2b"/>
    <property type="match status" value="1"/>
</dbReference>
<keyword evidence="3" id="KW-0436">Ligase</keyword>
<dbReference type="InterPro" id="IPR002316">
    <property type="entry name" value="Pro-tRNA-ligase_IIa"/>
</dbReference>
<dbReference type="SUPFAM" id="SSF64586">
    <property type="entry name" value="C-terminal domain of ProRS"/>
    <property type="match status" value="1"/>
</dbReference>
<dbReference type="FunFam" id="3.40.50.800:FF:000005">
    <property type="entry name" value="bifunctional glutamate/proline--tRNA ligase"/>
    <property type="match status" value="1"/>
</dbReference>
<keyword evidence="7 11" id="KW-0030">Aminoacyl-tRNA synthetase</keyword>
<evidence type="ECO:0000256" key="4">
    <source>
        <dbReference type="ARBA" id="ARBA00022741"/>
    </source>
</evidence>
<dbReference type="RefSeq" id="XP_012769944.1">
    <property type="nucleotide sequence ID" value="XM_012914490.1"/>
</dbReference>
<evidence type="ECO:0000256" key="9">
    <source>
        <dbReference type="ARBA" id="ARBA00047671"/>
    </source>
</evidence>
<dbReference type="GO" id="GO:0005737">
    <property type="term" value="C:cytoplasm"/>
    <property type="evidence" value="ECO:0007669"/>
    <property type="project" value="InterPro"/>
</dbReference>
<dbReference type="Gene3D" id="3.40.50.800">
    <property type="entry name" value="Anticodon-binding domain"/>
    <property type="match status" value="1"/>
</dbReference>
<dbReference type="Pfam" id="PF09180">
    <property type="entry name" value="ProRS-C_1"/>
    <property type="match status" value="1"/>
</dbReference>
<dbReference type="Gene3D" id="3.30.930.10">
    <property type="entry name" value="Bira Bifunctional Protein, Domain 2"/>
    <property type="match status" value="1"/>
</dbReference>
<dbReference type="Pfam" id="PF03129">
    <property type="entry name" value="HGTP_anticodon"/>
    <property type="match status" value="1"/>
</dbReference>
<gene>
    <name evidence="11" type="ORF">BBBOND_0402460</name>
</gene>
<comment type="catalytic activity">
    <reaction evidence="9">
        <text>tRNA(Pro) + L-proline + ATP = L-prolyl-tRNA(Pro) + AMP + diphosphate</text>
        <dbReference type="Rhea" id="RHEA:14305"/>
        <dbReference type="Rhea" id="RHEA-COMP:9700"/>
        <dbReference type="Rhea" id="RHEA-COMP:9702"/>
        <dbReference type="ChEBI" id="CHEBI:30616"/>
        <dbReference type="ChEBI" id="CHEBI:33019"/>
        <dbReference type="ChEBI" id="CHEBI:60039"/>
        <dbReference type="ChEBI" id="CHEBI:78442"/>
        <dbReference type="ChEBI" id="CHEBI:78532"/>
        <dbReference type="ChEBI" id="CHEBI:456215"/>
        <dbReference type="EC" id="6.1.1.15"/>
    </reaction>
</comment>
<dbReference type="CDD" id="cd00778">
    <property type="entry name" value="ProRS_core_arch_euk"/>
    <property type="match status" value="1"/>
</dbReference>
<dbReference type="FunFam" id="3.30.930.10:FF:000037">
    <property type="entry name" value="Proline--tRNA ligase"/>
    <property type="match status" value="1"/>
</dbReference>
<organism evidence="11 12">
    <name type="scientific">Babesia bigemina</name>
    <dbReference type="NCBI Taxonomy" id="5866"/>
    <lineage>
        <taxon>Eukaryota</taxon>
        <taxon>Sar</taxon>
        <taxon>Alveolata</taxon>
        <taxon>Apicomplexa</taxon>
        <taxon>Aconoidasida</taxon>
        <taxon>Piroplasmida</taxon>
        <taxon>Babesiidae</taxon>
        <taxon>Babesia</taxon>
    </lineage>
</organism>
<evidence type="ECO:0000259" key="10">
    <source>
        <dbReference type="PROSITE" id="PS50862"/>
    </source>
</evidence>
<dbReference type="SUPFAM" id="SSF52954">
    <property type="entry name" value="Class II aaRS ABD-related"/>
    <property type="match status" value="1"/>
</dbReference>
<evidence type="ECO:0000256" key="2">
    <source>
        <dbReference type="ARBA" id="ARBA00019110"/>
    </source>
</evidence>
<dbReference type="Gene3D" id="3.30.110.30">
    <property type="entry name" value="C-terminal domain of ProRS"/>
    <property type="match status" value="1"/>
</dbReference>
<evidence type="ECO:0000256" key="1">
    <source>
        <dbReference type="ARBA" id="ARBA00012831"/>
    </source>
</evidence>
<dbReference type="SUPFAM" id="SSF55826">
    <property type="entry name" value="YbaK/ProRS associated domain"/>
    <property type="match status" value="1"/>
</dbReference>
<dbReference type="HAMAP" id="MF_01571">
    <property type="entry name" value="Pro_tRNA_synth_type3"/>
    <property type="match status" value="1"/>
</dbReference>
<dbReference type="Pfam" id="PF04073">
    <property type="entry name" value="tRNA_edit"/>
    <property type="match status" value="1"/>
</dbReference>
<feature type="domain" description="Aminoacyl-transfer RNA synthetases class-II family profile" evidence="10">
    <location>
        <begin position="241"/>
        <end position="471"/>
    </location>
</feature>
<dbReference type="OMA" id="EVYWVTH"/>
<dbReference type="GO" id="GO:0004827">
    <property type="term" value="F:proline-tRNA ligase activity"/>
    <property type="evidence" value="ECO:0007669"/>
    <property type="project" value="UniProtKB-EC"/>
</dbReference>
<dbReference type="SMART" id="SM00946">
    <property type="entry name" value="ProRS-C_1"/>
    <property type="match status" value="1"/>
</dbReference>
<evidence type="ECO:0000256" key="8">
    <source>
        <dbReference type="ARBA" id="ARBA00029731"/>
    </source>
</evidence>
<accession>A0A061DB41</accession>
<dbReference type="PROSITE" id="PS50862">
    <property type="entry name" value="AA_TRNA_LIGASE_II"/>
    <property type="match status" value="1"/>
</dbReference>
<keyword evidence="5" id="KW-0067">ATP-binding</keyword>
<dbReference type="PANTHER" id="PTHR43382:SF2">
    <property type="entry name" value="BIFUNCTIONAL GLUTAMATE_PROLINE--TRNA LIGASE"/>
    <property type="match status" value="1"/>
</dbReference>
<dbReference type="InterPro" id="IPR004499">
    <property type="entry name" value="Pro-tRNA-ligase_IIa_arc-type"/>
</dbReference>
<sequence>MAETMKTEELYKLLQRLGLRYTEYKHQPMMAVKQSLEDPIFQGKYDIIVKNLWLRDEAKRFYLLTALHDTKIDFKFLSKQVKVKHLRMGPEEMMEGIVGMKRGHLNPFAIVNDKNNEVKVLLDERIKGKAEIMAHALHNATSICISPDDLVRFLQEHGHEPTFVVTAGEEEAAPVAEAPAPATTDKEGHILGVTVKKSANFSEWYTQAIVRGGMVEYYDISGCYIYLPSSYFMWEVFQEWFNQAIKKEGVENCYFPMFVSKAKLETEKSHVEGFSAEVAWVTKYGDSDLADPVAIRPTSETIMYAEYAKWIRSHRDLPLKLNQWCSVVRWEFKQPTPFLRSREFLWQEGHTAHKSEEEAMNMVMTSLNLYKKYYEEYLAVPVIPGEKSVEERFAGGKTTMTVEAYIPGSGRGIQAATSHLLGTNFAKMFGIIFEDENGTKQFAHQTSWGFTTRSLGISIMIHGDDQGLVIPPKVSKVQVVIVPIISKKEMQKQIMDVANEVFARLKQAGVRTHLDDRVGYTPGFKFNHWELRGVPIRIEIGARDVESKSCRVCCRFNGRKTDMKLDEIEINIPQTLETIQREMFEKAKKEMDQAIARVMDFEGVMPALNDLKLVLAPWCEDPATEGEIKAETQRLSQENSDGRTGGMKCLCLPLDQPEMPEGTKCFWTGKPATRWALFGRSY</sequence>
<evidence type="ECO:0000313" key="12">
    <source>
        <dbReference type="Proteomes" id="UP000033188"/>
    </source>
</evidence>
<evidence type="ECO:0000256" key="5">
    <source>
        <dbReference type="ARBA" id="ARBA00022840"/>
    </source>
</evidence>
<keyword evidence="4" id="KW-0547">Nucleotide-binding</keyword>
<dbReference type="CDD" id="cd04335">
    <property type="entry name" value="PrdX_deacylase"/>
    <property type="match status" value="1"/>
</dbReference>
<dbReference type="InterPro" id="IPR045864">
    <property type="entry name" value="aa-tRNA-synth_II/BPL/LPL"/>
</dbReference>
<dbReference type="Gene3D" id="3.90.960.10">
    <property type="entry name" value="YbaK/aminoacyl-tRNA synthetase-associated domain"/>
    <property type="match status" value="1"/>
</dbReference>
<dbReference type="InterPro" id="IPR004154">
    <property type="entry name" value="Anticodon-bd"/>
</dbReference>
<dbReference type="KEGG" id="bbig:BBBOND_0402460"/>
<dbReference type="CDD" id="cd00862">
    <property type="entry name" value="ProRS_anticodon_zinc"/>
    <property type="match status" value="1"/>
</dbReference>
<dbReference type="Proteomes" id="UP000033188">
    <property type="component" value="Chromosome 4"/>
</dbReference>
<dbReference type="OrthoDB" id="1350766at2759"/>
<dbReference type="GO" id="GO:0002161">
    <property type="term" value="F:aminoacyl-tRNA deacylase activity"/>
    <property type="evidence" value="ECO:0007669"/>
    <property type="project" value="InterPro"/>
</dbReference>
<proteinExistence type="inferred from homology"/>
<dbReference type="VEuPathDB" id="PiroplasmaDB:BBBOND_0402460"/>
<dbReference type="InterPro" id="IPR017449">
    <property type="entry name" value="Pro-tRNA_synth_II"/>
</dbReference>